<dbReference type="AlphaFoldDB" id="A0A409YCH6"/>
<name>A0A409YCH6_9AGAR</name>
<feature type="region of interest" description="Disordered" evidence="1">
    <location>
        <begin position="441"/>
        <end position="463"/>
    </location>
</feature>
<comment type="caution">
    <text evidence="2">The sequence shown here is derived from an EMBL/GenBank/DDBJ whole genome shotgun (WGS) entry which is preliminary data.</text>
</comment>
<dbReference type="InterPro" id="IPR032675">
    <property type="entry name" value="LRR_dom_sf"/>
</dbReference>
<dbReference type="Proteomes" id="UP000284842">
    <property type="component" value="Unassembled WGS sequence"/>
</dbReference>
<keyword evidence="3" id="KW-1185">Reference proteome</keyword>
<reference evidence="2 3" key="1">
    <citation type="journal article" date="2018" name="Evol. Lett.">
        <title>Horizontal gene cluster transfer increased hallucinogenic mushroom diversity.</title>
        <authorList>
            <person name="Reynolds H.T."/>
            <person name="Vijayakumar V."/>
            <person name="Gluck-Thaler E."/>
            <person name="Korotkin H.B."/>
            <person name="Matheny P.B."/>
            <person name="Slot J.C."/>
        </authorList>
    </citation>
    <scope>NUCLEOTIDE SEQUENCE [LARGE SCALE GENOMIC DNA]</scope>
    <source>
        <strain evidence="2 3">2629</strain>
    </source>
</reference>
<dbReference type="Gene3D" id="3.80.10.10">
    <property type="entry name" value="Ribonuclease Inhibitor"/>
    <property type="match status" value="1"/>
</dbReference>
<sequence length="463" mass="52555">MLQSFGRRVRELSIHVVADEIDPSVYILLVKALGENPLLPNIRNLTFVPWFKENVFHGAILNLLFSPSLRKVYLAAAREILQHHNYSTFARRLVGAPGLNCLNLVGFSPCQKVLDGVLSLKNISEIELDFSDSPNVIANRTMLLLFGTLECLSSLTITLPEVNRVPPCPTTNQTTVFSKLVDLELYCSFEDALQFWADAKLPSLQKLHYMFRIPDPPLIPTFRWKEFLDGLMIATTSQFTSLKLRSSAYPILDWVESRRLWAMMETYPSVSFHSLAGTLLRLNLTCFEISFPFFESLCAADFAAMGAAWPNMTRLQLHTISLQAPISDTSVLRIIATAFPRLVVLVIDMNAERIDKPSLVPFSHPLGLLVVRLVGCPQTVTAKLRFAALVDSLFPNLRTITDPSFAHDHIYKQVDQIEEFLEELQSTRKRERNRIRTEFHLPGIKQHNDDANTYSDDEDDEDF</sequence>
<accession>A0A409YCH6</accession>
<evidence type="ECO:0008006" key="4">
    <source>
        <dbReference type="Google" id="ProtNLM"/>
    </source>
</evidence>
<gene>
    <name evidence="2" type="ORF">CVT24_000990</name>
</gene>
<evidence type="ECO:0000313" key="2">
    <source>
        <dbReference type="EMBL" id="PPR00699.1"/>
    </source>
</evidence>
<evidence type="ECO:0000256" key="1">
    <source>
        <dbReference type="SAM" id="MobiDB-lite"/>
    </source>
</evidence>
<organism evidence="2 3">
    <name type="scientific">Panaeolus cyanescens</name>
    <dbReference type="NCBI Taxonomy" id="181874"/>
    <lineage>
        <taxon>Eukaryota</taxon>
        <taxon>Fungi</taxon>
        <taxon>Dikarya</taxon>
        <taxon>Basidiomycota</taxon>
        <taxon>Agaricomycotina</taxon>
        <taxon>Agaricomycetes</taxon>
        <taxon>Agaricomycetidae</taxon>
        <taxon>Agaricales</taxon>
        <taxon>Agaricineae</taxon>
        <taxon>Galeropsidaceae</taxon>
        <taxon>Panaeolus</taxon>
    </lineage>
</organism>
<evidence type="ECO:0000313" key="3">
    <source>
        <dbReference type="Proteomes" id="UP000284842"/>
    </source>
</evidence>
<dbReference type="SUPFAM" id="SSF52047">
    <property type="entry name" value="RNI-like"/>
    <property type="match status" value="1"/>
</dbReference>
<protein>
    <recommendedName>
        <fullName evidence="4">F-box domain-containing protein</fullName>
    </recommendedName>
</protein>
<dbReference type="InParanoid" id="A0A409YCH6"/>
<dbReference type="EMBL" id="NHTK01001298">
    <property type="protein sequence ID" value="PPR00699.1"/>
    <property type="molecule type" value="Genomic_DNA"/>
</dbReference>
<proteinExistence type="predicted"/>